<evidence type="ECO:0000313" key="3">
    <source>
        <dbReference type="EMBL" id="MDT0594885.1"/>
    </source>
</evidence>
<keyword evidence="2" id="KW-1134">Transmembrane beta strand</keyword>
<organism evidence="3 4">
    <name type="scientific">Glaciecola petra</name>
    <dbReference type="NCBI Taxonomy" id="3075602"/>
    <lineage>
        <taxon>Bacteria</taxon>
        <taxon>Pseudomonadati</taxon>
        <taxon>Pseudomonadota</taxon>
        <taxon>Gammaproteobacteria</taxon>
        <taxon>Alteromonadales</taxon>
        <taxon>Alteromonadaceae</taxon>
        <taxon>Glaciecola</taxon>
    </lineage>
</organism>
<gene>
    <name evidence="3" type="ORF">RM552_08545</name>
</gene>
<accession>A0ABU2ZQH4</accession>
<evidence type="ECO:0000313" key="4">
    <source>
        <dbReference type="Proteomes" id="UP001253545"/>
    </source>
</evidence>
<evidence type="ECO:0000256" key="1">
    <source>
        <dbReference type="ARBA" id="ARBA00007613"/>
    </source>
</evidence>
<comment type="subcellular location">
    <subcellularLocation>
        <location evidence="2">Cell outer membrane</location>
        <topology evidence="2">Lipid-anchor</topology>
    </subcellularLocation>
</comment>
<feature type="signal peptide" evidence="2">
    <location>
        <begin position="1"/>
        <end position="21"/>
    </location>
</feature>
<protein>
    <submittedName>
        <fullName evidence="3">Efflux transporter outer membrane subunit</fullName>
    </submittedName>
</protein>
<keyword evidence="2" id="KW-0732">Signal</keyword>
<dbReference type="Proteomes" id="UP001253545">
    <property type="component" value="Unassembled WGS sequence"/>
</dbReference>
<dbReference type="NCBIfam" id="TIGR01845">
    <property type="entry name" value="outer_NodT"/>
    <property type="match status" value="1"/>
</dbReference>
<dbReference type="PANTHER" id="PTHR30203:SF29">
    <property type="entry name" value="PROTEIN CYAE"/>
    <property type="match status" value="1"/>
</dbReference>
<keyword evidence="2" id="KW-0472">Membrane</keyword>
<name>A0ABU2ZQH4_9ALTE</name>
<dbReference type="EMBL" id="JAVRHX010000002">
    <property type="protein sequence ID" value="MDT0594885.1"/>
    <property type="molecule type" value="Genomic_DNA"/>
</dbReference>
<feature type="chain" id="PRO_5044967146" evidence="2">
    <location>
        <begin position="22"/>
        <end position="475"/>
    </location>
</feature>
<comment type="similarity">
    <text evidence="1 2">Belongs to the outer membrane factor (OMF) (TC 1.B.17) family.</text>
</comment>
<dbReference type="Gene3D" id="1.20.1600.10">
    <property type="entry name" value="Outer membrane efflux proteins (OEP)"/>
    <property type="match status" value="1"/>
</dbReference>
<dbReference type="Pfam" id="PF02321">
    <property type="entry name" value="OEP"/>
    <property type="match status" value="2"/>
</dbReference>
<proteinExistence type="inferred from homology"/>
<sequence>MKFTLYILLLISLSGCTLQHGQPPASADIEANLSIQYEQNDVSIDENSEWWKKISRDEELSDLIEQLLNQSFELVSAASRIRQASARHQQVYGDLLPTLNARLSATEVELDDGATSNSSDNFNLGFDFSWNVDVFGGLRSASEAQRLSFLSQIAAEKSLRQSLIVNLTNLYIQGWAVKEELHITQSLANSFENTLALTEERFRNGVEGTDATDVALAKQNLADALAGIPSLKAQLKTISYSINVLVGNSPSRKIYRFDALISAKNLTDMPTTVPSQILILRPDVYESRLAYEAARADVRAANADLFPTFSFSASIDDSSKDLSSVIDLDAWVASFVGNILAPIYAGEKLRAAKTIAEEKARELSATYATTILNAVLDVEKAIVDEQALIEQLTLSKASLDAAHVSDLLGRKRYTSGQQSLLTILETSRALNNAKLSYLNIQRSRIEARVALFLALGGVWTNTPIDEIPVQRRMNN</sequence>
<dbReference type="InterPro" id="IPR003423">
    <property type="entry name" value="OMP_efflux"/>
</dbReference>
<dbReference type="Gene3D" id="2.20.200.10">
    <property type="entry name" value="Outer membrane efflux proteins (OEP)"/>
    <property type="match status" value="1"/>
</dbReference>
<dbReference type="RefSeq" id="WP_311368405.1">
    <property type="nucleotide sequence ID" value="NZ_JAVRHX010000002.1"/>
</dbReference>
<keyword evidence="2" id="KW-0449">Lipoprotein</keyword>
<dbReference type="SUPFAM" id="SSF56954">
    <property type="entry name" value="Outer membrane efflux proteins (OEP)"/>
    <property type="match status" value="1"/>
</dbReference>
<keyword evidence="2" id="KW-0812">Transmembrane</keyword>
<keyword evidence="2" id="KW-0564">Palmitate</keyword>
<comment type="caution">
    <text evidence="3">The sequence shown here is derived from an EMBL/GenBank/DDBJ whole genome shotgun (WGS) entry which is preliminary data.</text>
</comment>
<dbReference type="PROSITE" id="PS51257">
    <property type="entry name" value="PROKAR_LIPOPROTEIN"/>
    <property type="match status" value="1"/>
</dbReference>
<dbReference type="InterPro" id="IPR010131">
    <property type="entry name" value="MdtP/NodT-like"/>
</dbReference>
<keyword evidence="4" id="KW-1185">Reference proteome</keyword>
<dbReference type="PANTHER" id="PTHR30203">
    <property type="entry name" value="OUTER MEMBRANE CATION EFFLUX PROTEIN"/>
    <property type="match status" value="1"/>
</dbReference>
<reference evidence="3 4" key="1">
    <citation type="submission" date="2023-09" db="EMBL/GenBank/DDBJ databases">
        <authorList>
            <person name="Rey-Velasco X."/>
        </authorList>
    </citation>
    <scope>NUCLEOTIDE SEQUENCE [LARGE SCALE GENOMIC DNA]</scope>
    <source>
        <strain evidence="3 4">P117</strain>
    </source>
</reference>
<evidence type="ECO:0000256" key="2">
    <source>
        <dbReference type="RuleBase" id="RU362097"/>
    </source>
</evidence>